<accession>A0A3N4VIJ2</accession>
<dbReference type="HAMAP" id="MF_00199">
    <property type="entry name" value="ApaH"/>
    <property type="match status" value="1"/>
</dbReference>
<evidence type="ECO:0000256" key="3">
    <source>
        <dbReference type="ARBA" id="ARBA00022801"/>
    </source>
</evidence>
<dbReference type="CDD" id="cd07422">
    <property type="entry name" value="MPP_ApaH"/>
    <property type="match status" value="1"/>
</dbReference>
<evidence type="ECO:0000313" key="7">
    <source>
        <dbReference type="EMBL" id="RPE82628.1"/>
    </source>
</evidence>
<dbReference type="GO" id="GO:0008803">
    <property type="term" value="F:bis(5'-nucleosyl)-tetraphosphatase (symmetrical) activity"/>
    <property type="evidence" value="ECO:0007669"/>
    <property type="project" value="UniProtKB-UniRule"/>
</dbReference>
<protein>
    <recommendedName>
        <fullName evidence="5">Bis(5'-nucleosyl)-tetraphosphatase, symmetrical</fullName>
        <ecNumber evidence="5">3.6.1.41</ecNumber>
    </recommendedName>
    <alternativeName>
        <fullName evidence="5">Ap4A hydrolase</fullName>
    </alternativeName>
    <alternativeName>
        <fullName evidence="5">Diadenosine 5',5'''-P1,P4-tetraphosphate pyrophosphohydrolase</fullName>
    </alternativeName>
    <alternativeName>
        <fullName evidence="5">Diadenosine tetraphosphatase</fullName>
    </alternativeName>
</protein>
<dbReference type="PIRSF" id="PIRSF000903">
    <property type="entry name" value="B5n-ttraPtase_sm"/>
    <property type="match status" value="1"/>
</dbReference>
<comment type="catalytic activity">
    <reaction evidence="4 5">
        <text>P(1),P(4)-bis(5'-adenosyl) tetraphosphate + H2O = 2 ADP + 2 H(+)</text>
        <dbReference type="Rhea" id="RHEA:24252"/>
        <dbReference type="ChEBI" id="CHEBI:15377"/>
        <dbReference type="ChEBI" id="CHEBI:15378"/>
        <dbReference type="ChEBI" id="CHEBI:58141"/>
        <dbReference type="ChEBI" id="CHEBI:456216"/>
        <dbReference type="EC" id="3.6.1.41"/>
    </reaction>
</comment>
<dbReference type="PANTHER" id="PTHR40942:SF4">
    <property type="entry name" value="CYTOCHROME C5"/>
    <property type="match status" value="1"/>
</dbReference>
<dbReference type="EC" id="3.6.1.41" evidence="5"/>
<gene>
    <name evidence="5" type="primary">apaH</name>
    <name evidence="7" type="ORF">EDC46_1566</name>
</gene>
<evidence type="ECO:0000256" key="2">
    <source>
        <dbReference type="ARBA" id="ARBA00005419"/>
    </source>
</evidence>
<dbReference type="Gene3D" id="3.60.21.10">
    <property type="match status" value="1"/>
</dbReference>
<proteinExistence type="inferred from homology"/>
<dbReference type="EMBL" id="RKQP01000005">
    <property type="protein sequence ID" value="RPE82628.1"/>
    <property type="molecule type" value="Genomic_DNA"/>
</dbReference>
<dbReference type="NCBIfam" id="NF001204">
    <property type="entry name" value="PRK00166.1"/>
    <property type="match status" value="1"/>
</dbReference>
<keyword evidence="8" id="KW-1185">Reference proteome</keyword>
<organism evidence="7 8">
    <name type="scientific">Vespertiliibacter pulmonis</name>
    <dbReference type="NCBI Taxonomy" id="1443036"/>
    <lineage>
        <taxon>Bacteria</taxon>
        <taxon>Pseudomonadati</taxon>
        <taxon>Pseudomonadota</taxon>
        <taxon>Gammaproteobacteria</taxon>
        <taxon>Pasteurellales</taxon>
        <taxon>Pasteurellaceae</taxon>
        <taxon>Vespertiliibacter</taxon>
    </lineage>
</organism>
<evidence type="ECO:0000256" key="5">
    <source>
        <dbReference type="HAMAP-Rule" id="MF_00199"/>
    </source>
</evidence>
<dbReference type="InterPro" id="IPR004617">
    <property type="entry name" value="ApaH"/>
</dbReference>
<dbReference type="SUPFAM" id="SSF56300">
    <property type="entry name" value="Metallo-dependent phosphatases"/>
    <property type="match status" value="1"/>
</dbReference>
<dbReference type="AlphaFoldDB" id="A0A3N4VIJ2"/>
<comment type="similarity">
    <text evidence="2 5">Belongs to the Ap4A hydrolase family.</text>
</comment>
<dbReference type="NCBIfam" id="TIGR00668">
    <property type="entry name" value="apaH"/>
    <property type="match status" value="1"/>
</dbReference>
<comment type="function">
    <text evidence="1 5">Hydrolyzes diadenosine 5',5'''-P1,P4-tetraphosphate to yield ADP.</text>
</comment>
<keyword evidence="3 5" id="KW-0378">Hydrolase</keyword>
<dbReference type="RefSeq" id="WP_124211691.1">
    <property type="nucleotide sequence ID" value="NZ_CP016615.1"/>
</dbReference>
<evidence type="ECO:0000256" key="1">
    <source>
        <dbReference type="ARBA" id="ARBA00003413"/>
    </source>
</evidence>
<evidence type="ECO:0000256" key="4">
    <source>
        <dbReference type="ARBA" id="ARBA00049417"/>
    </source>
</evidence>
<dbReference type="Pfam" id="PF00149">
    <property type="entry name" value="Metallophos"/>
    <property type="match status" value="1"/>
</dbReference>
<dbReference type="InterPro" id="IPR029052">
    <property type="entry name" value="Metallo-depent_PP-like"/>
</dbReference>
<feature type="domain" description="Calcineurin-like phosphoesterase" evidence="6">
    <location>
        <begin position="3"/>
        <end position="134"/>
    </location>
</feature>
<dbReference type="PANTHER" id="PTHR40942">
    <property type="match status" value="1"/>
</dbReference>
<dbReference type="OrthoDB" id="9807890at2"/>
<evidence type="ECO:0000313" key="8">
    <source>
        <dbReference type="Proteomes" id="UP000281691"/>
    </source>
</evidence>
<dbReference type="InterPro" id="IPR004843">
    <property type="entry name" value="Calcineurin-like_PHP"/>
</dbReference>
<reference evidence="7 8" key="1">
    <citation type="submission" date="2018-11" db="EMBL/GenBank/DDBJ databases">
        <title>Genomic Encyclopedia of Type Strains, Phase IV (KMG-IV): sequencing the most valuable type-strain genomes for metagenomic binning, comparative biology and taxonomic classification.</title>
        <authorList>
            <person name="Goeker M."/>
        </authorList>
    </citation>
    <scope>NUCLEOTIDE SEQUENCE [LARGE SCALE GENOMIC DNA]</scope>
    <source>
        <strain evidence="7 8">DSM 27238</strain>
    </source>
</reference>
<dbReference type="Proteomes" id="UP000281691">
    <property type="component" value="Unassembled WGS sequence"/>
</dbReference>
<evidence type="ECO:0000259" key="6">
    <source>
        <dbReference type="Pfam" id="PF00149"/>
    </source>
</evidence>
<name>A0A3N4VIJ2_9PAST</name>
<sequence length="273" mass="31301">MATYIVGDLHGCFSELQCLLEKAQFNPQSDEIFFTGDLIARGADSLACLRFVKNLGKSGQTVLGNHDLHFLSTALGIKKVKPKDNVDAILTAPDRDELIDWLRCQPLLIQHPVHKFVIAHAGISPMWDLDTAKKCAKEVELVLQSDNYVELLEQMYSNEPDFWLPKLWGIERLRYTINAFTRMRFCYPDKRLDFDCKLPPNEASNMLRPWFELENPNLVGQDILFGHWASLIGYPTPPNIYALDTGCVWGNYLTMIRWEDKMIFTQSALNCKN</sequence>
<comment type="caution">
    <text evidence="7">The sequence shown here is derived from an EMBL/GenBank/DDBJ whole genome shotgun (WGS) entry which is preliminary data.</text>
</comment>